<accession>A0ACB0IRS3</accession>
<comment type="caution">
    <text evidence="1">The sequence shown here is derived from an EMBL/GenBank/DDBJ whole genome shotgun (WGS) entry which is preliminary data.</text>
</comment>
<gene>
    <name evidence="1" type="ORF">MILVUS5_LOCUS5554</name>
</gene>
<protein>
    <submittedName>
        <fullName evidence="1">Uncharacterized protein</fullName>
    </submittedName>
</protein>
<proteinExistence type="predicted"/>
<name>A0ACB0IRS3_TRIPR</name>
<keyword evidence="2" id="KW-1185">Reference proteome</keyword>
<dbReference type="Proteomes" id="UP001177021">
    <property type="component" value="Unassembled WGS sequence"/>
</dbReference>
<dbReference type="EMBL" id="CASHSV030000002">
    <property type="protein sequence ID" value="CAJ2634736.1"/>
    <property type="molecule type" value="Genomic_DNA"/>
</dbReference>
<evidence type="ECO:0000313" key="1">
    <source>
        <dbReference type="EMBL" id="CAJ2634736.1"/>
    </source>
</evidence>
<organism evidence="1 2">
    <name type="scientific">Trifolium pratense</name>
    <name type="common">Red clover</name>
    <dbReference type="NCBI Taxonomy" id="57577"/>
    <lineage>
        <taxon>Eukaryota</taxon>
        <taxon>Viridiplantae</taxon>
        <taxon>Streptophyta</taxon>
        <taxon>Embryophyta</taxon>
        <taxon>Tracheophyta</taxon>
        <taxon>Spermatophyta</taxon>
        <taxon>Magnoliopsida</taxon>
        <taxon>eudicotyledons</taxon>
        <taxon>Gunneridae</taxon>
        <taxon>Pentapetalae</taxon>
        <taxon>rosids</taxon>
        <taxon>fabids</taxon>
        <taxon>Fabales</taxon>
        <taxon>Fabaceae</taxon>
        <taxon>Papilionoideae</taxon>
        <taxon>50 kb inversion clade</taxon>
        <taxon>NPAAA clade</taxon>
        <taxon>Hologalegina</taxon>
        <taxon>IRL clade</taxon>
        <taxon>Trifolieae</taxon>
        <taxon>Trifolium</taxon>
    </lineage>
</organism>
<reference evidence="1" key="1">
    <citation type="submission" date="2023-10" db="EMBL/GenBank/DDBJ databases">
        <authorList>
            <person name="Rodriguez Cubillos JULIANA M."/>
            <person name="De Vega J."/>
        </authorList>
    </citation>
    <scope>NUCLEOTIDE SEQUENCE</scope>
</reference>
<sequence>MYQIVRNITILIVVSTILLQTSEAEDYIVGDVIGWTSFPPGGDSFYSKWAANFTFILNDNLVFNYESGSHSVAILNKANYEKCNINDKNIQTFNIGPTKITLDRTGDFYFSCTLSGHCTSGQKLSVKVTDTSSSSSIPPAEAPSSTGPDATALPPQSSAPSIAVTSSLLLITIAFNFLSSI</sequence>
<evidence type="ECO:0000313" key="2">
    <source>
        <dbReference type="Proteomes" id="UP001177021"/>
    </source>
</evidence>